<proteinExistence type="predicted"/>
<name>A0A8H3E824_9AGAM</name>
<reference evidence="2" key="1">
    <citation type="submission" date="2021-01" db="EMBL/GenBank/DDBJ databases">
        <authorList>
            <person name="Kaushik A."/>
        </authorList>
    </citation>
    <scope>NUCLEOTIDE SEQUENCE</scope>
    <source>
        <strain evidence="2">AG5</strain>
    </source>
</reference>
<protein>
    <submittedName>
        <fullName evidence="2">Uncharacterized protein</fullName>
    </submittedName>
</protein>
<feature type="region of interest" description="Disordered" evidence="1">
    <location>
        <begin position="12"/>
        <end position="72"/>
    </location>
</feature>
<dbReference type="EMBL" id="CAJNJQ010006481">
    <property type="protein sequence ID" value="CAE7229326.1"/>
    <property type="molecule type" value="Genomic_DNA"/>
</dbReference>
<organism evidence="2 3">
    <name type="scientific">Rhizoctonia solani</name>
    <dbReference type="NCBI Taxonomy" id="456999"/>
    <lineage>
        <taxon>Eukaryota</taxon>
        <taxon>Fungi</taxon>
        <taxon>Dikarya</taxon>
        <taxon>Basidiomycota</taxon>
        <taxon>Agaricomycotina</taxon>
        <taxon>Agaricomycetes</taxon>
        <taxon>Cantharellales</taxon>
        <taxon>Ceratobasidiaceae</taxon>
        <taxon>Rhizoctonia</taxon>
    </lineage>
</organism>
<feature type="region of interest" description="Disordered" evidence="1">
    <location>
        <begin position="150"/>
        <end position="290"/>
    </location>
</feature>
<feature type="region of interest" description="Disordered" evidence="1">
    <location>
        <begin position="325"/>
        <end position="397"/>
    </location>
</feature>
<feature type="compositionally biased region" description="Low complexity" evidence="1">
    <location>
        <begin position="372"/>
        <end position="389"/>
    </location>
</feature>
<feature type="compositionally biased region" description="Polar residues" evidence="1">
    <location>
        <begin position="236"/>
        <end position="250"/>
    </location>
</feature>
<dbReference type="AlphaFoldDB" id="A0A8H3E824"/>
<feature type="compositionally biased region" description="Acidic residues" evidence="1">
    <location>
        <begin position="281"/>
        <end position="290"/>
    </location>
</feature>
<evidence type="ECO:0000313" key="3">
    <source>
        <dbReference type="Proteomes" id="UP000663827"/>
    </source>
</evidence>
<evidence type="ECO:0000256" key="1">
    <source>
        <dbReference type="SAM" id="MobiDB-lite"/>
    </source>
</evidence>
<dbReference type="Proteomes" id="UP000663827">
    <property type="component" value="Unassembled WGS sequence"/>
</dbReference>
<evidence type="ECO:0000313" key="2">
    <source>
        <dbReference type="EMBL" id="CAE7229326.1"/>
    </source>
</evidence>
<gene>
    <name evidence="2" type="ORF">RDB_LOCUS182186</name>
</gene>
<accession>A0A8H3E824</accession>
<comment type="caution">
    <text evidence="2">The sequence shown here is derived from an EMBL/GenBank/DDBJ whole genome shotgun (WGS) entry which is preliminary data.</text>
</comment>
<feature type="compositionally biased region" description="Low complexity" evidence="1">
    <location>
        <begin position="210"/>
        <end position="223"/>
    </location>
</feature>
<sequence length="442" mass="48431">MFFSFTFNLPTPFANPFEERGADPGQPDYDSPPRGRRIGPRPARPNDTTPERSPNICRKRGRWSPESKARASSVLDLTSTASAYIDSPVRYVDFGEERAEPEEEINEIRAPKRRRIAELAETVVSTAFSAAVIGTAVGLTAYRLWRDRGKDGLPNPEPSTESLPPPPPYTPRVDSVGPSYVPVTCSAPSNLKLKGNLAAPMSTPRRRPNNTRLNNTRRPQATPARRRRPLNAVIARNQSPVSSVRRSTAYFTAPDSSRHTPTPGPSGPSSYYEPERPDAPSGDELDNEDMEMSGQMDWMTSQLQALINEGKRALGTEVVVGGADEVDDGAEGWSSADEGKPKSHTRSRAQSRATTRPVPVRPTSRASKPRQSTSSVSRARSGSVGSSSVKRNEDDNFGIEVLYQSPLRPALKNGPNADDGTSEQLLVAMDRVRKAYRLRDPI</sequence>